<organism evidence="1 2">
    <name type="scientific">Caproicibacter fermentans</name>
    <dbReference type="NCBI Taxonomy" id="2576756"/>
    <lineage>
        <taxon>Bacteria</taxon>
        <taxon>Bacillati</taxon>
        <taxon>Bacillota</taxon>
        <taxon>Clostridia</taxon>
        <taxon>Eubacteriales</taxon>
        <taxon>Acutalibacteraceae</taxon>
        <taxon>Caproicibacter</taxon>
    </lineage>
</organism>
<sequence length="147" mass="17546">MDSRRNPKPVHLVCPKCHYEFEYDVCYYDRKIADLKAEITDIMKQLEIFKSEYRPDFKTNKWRIQATQALAIKQKQISELKGFRKTANQIAKNQETEIFVRLVKEAIPEKQYRALWQQAEDEMKYNTYDTAIQRFSNIPDSVRASET</sequence>
<evidence type="ECO:0000313" key="1">
    <source>
        <dbReference type="EMBL" id="QNK41836.1"/>
    </source>
</evidence>
<proteinExistence type="predicted"/>
<reference evidence="1 2" key="1">
    <citation type="submission" date="2020-08" db="EMBL/GenBank/DDBJ databases">
        <title>The isolate Caproiciproducens sp. 7D4C2 produces n-caproate at mildly acidic conditions from hexoses: genome and rBOX comparison with related strains and chain-elongating bacteria.</title>
        <authorList>
            <person name="Esquivel-Elizondo S."/>
            <person name="Bagci C."/>
            <person name="Temovska M."/>
            <person name="Jeon B.S."/>
            <person name="Bessarab I."/>
            <person name="Williams R.B.H."/>
            <person name="Huson D.H."/>
            <person name="Angenent L.T."/>
        </authorList>
    </citation>
    <scope>NUCLEOTIDE SEQUENCE [LARGE SCALE GENOMIC DNA]</scope>
    <source>
        <strain evidence="1 2">7D4C2</strain>
    </source>
</reference>
<accession>A0A7G8TDZ5</accession>
<dbReference type="KEGG" id="cfem:HCR03_06230"/>
<evidence type="ECO:0000313" key="2">
    <source>
        <dbReference type="Proteomes" id="UP000515909"/>
    </source>
</evidence>
<dbReference type="AlphaFoldDB" id="A0A7G8TDZ5"/>
<dbReference type="EMBL" id="CP060286">
    <property type="protein sequence ID" value="QNK41836.1"/>
    <property type="molecule type" value="Genomic_DNA"/>
</dbReference>
<gene>
    <name evidence="1" type="ORF">HCR03_06230</name>
</gene>
<dbReference type="RefSeq" id="WP_187037157.1">
    <property type="nucleotide sequence ID" value="NZ_CP060286.1"/>
</dbReference>
<dbReference type="Proteomes" id="UP000515909">
    <property type="component" value="Chromosome"/>
</dbReference>
<name>A0A7G8TDZ5_9FIRM</name>
<protein>
    <submittedName>
        <fullName evidence="1">Uncharacterized protein</fullName>
    </submittedName>
</protein>